<dbReference type="PANTHER" id="PTHR44835:SF1">
    <property type="entry name" value="PROTEIN O-GLCNAC TRANSFERASE"/>
    <property type="match status" value="1"/>
</dbReference>
<evidence type="ECO:0000256" key="4">
    <source>
        <dbReference type="ARBA" id="ARBA00022676"/>
    </source>
</evidence>
<keyword evidence="7" id="KW-0802">TPR repeat</keyword>
<dbReference type="Pfam" id="PF13432">
    <property type="entry name" value="TPR_16"/>
    <property type="match status" value="1"/>
</dbReference>
<dbReference type="PROSITE" id="PS50005">
    <property type="entry name" value="TPR"/>
    <property type="match status" value="9"/>
</dbReference>
<dbReference type="Pfam" id="PF13424">
    <property type="entry name" value="TPR_12"/>
    <property type="match status" value="1"/>
</dbReference>
<reference evidence="9" key="1">
    <citation type="submission" date="2016-10" db="EMBL/GenBank/DDBJ databases">
        <title>Sequence of Gallionella enrichment culture.</title>
        <authorList>
            <person name="Poehlein A."/>
            <person name="Muehling M."/>
            <person name="Daniel R."/>
        </authorList>
    </citation>
    <scope>NUCLEOTIDE SEQUENCE</scope>
</reference>
<comment type="caution">
    <text evidence="9">The sequence shown here is derived from an EMBL/GenBank/DDBJ whole genome shotgun (WGS) entry which is preliminary data.</text>
</comment>
<evidence type="ECO:0000256" key="2">
    <source>
        <dbReference type="ARBA" id="ARBA00005386"/>
    </source>
</evidence>
<keyword evidence="4" id="KW-0328">Glycosyltransferase</keyword>
<dbReference type="PANTHER" id="PTHR44835">
    <property type="entry name" value="UDP-N-ACETYLGLUCOSAMINE--PEPTIDE N-ACETYLGLUCOSAMINYLTRANSFERASE SPINDLY-RELATED"/>
    <property type="match status" value="1"/>
</dbReference>
<evidence type="ECO:0000313" key="9">
    <source>
        <dbReference type="EMBL" id="OIR11447.1"/>
    </source>
</evidence>
<dbReference type="UniPathway" id="UPA00378"/>
<evidence type="ECO:0000256" key="7">
    <source>
        <dbReference type="ARBA" id="ARBA00022803"/>
    </source>
</evidence>
<dbReference type="Pfam" id="PF13181">
    <property type="entry name" value="TPR_8"/>
    <property type="match status" value="2"/>
</dbReference>
<dbReference type="Pfam" id="PF13844">
    <property type="entry name" value="Glyco_transf_41"/>
    <property type="match status" value="2"/>
</dbReference>
<proteinExistence type="inferred from homology"/>
<dbReference type="Gene3D" id="1.25.40.10">
    <property type="entry name" value="Tetratricopeptide repeat domain"/>
    <property type="match status" value="7"/>
</dbReference>
<dbReference type="SUPFAM" id="SSF53756">
    <property type="entry name" value="UDP-Glycosyltransferase/glycogen phosphorylase"/>
    <property type="match status" value="1"/>
</dbReference>
<organism evidence="9">
    <name type="scientific">mine drainage metagenome</name>
    <dbReference type="NCBI Taxonomy" id="410659"/>
    <lineage>
        <taxon>unclassified sequences</taxon>
        <taxon>metagenomes</taxon>
        <taxon>ecological metagenomes</taxon>
    </lineage>
</organism>
<feature type="domain" description="O-GlcNAc transferase C-terminal" evidence="8">
    <location>
        <begin position="662"/>
        <end position="837"/>
    </location>
</feature>
<evidence type="ECO:0000256" key="1">
    <source>
        <dbReference type="ARBA" id="ARBA00004922"/>
    </source>
</evidence>
<protein>
    <recommendedName>
        <fullName evidence="3">protein O-GlcNAc transferase</fullName>
        <ecNumber evidence="3">2.4.1.255</ecNumber>
    </recommendedName>
</protein>
<dbReference type="Pfam" id="PF13414">
    <property type="entry name" value="TPR_11"/>
    <property type="match status" value="1"/>
</dbReference>
<dbReference type="SMART" id="SM00028">
    <property type="entry name" value="TPR"/>
    <property type="match status" value="10"/>
</dbReference>
<comment type="pathway">
    <text evidence="1">Protein modification; protein glycosylation.</text>
</comment>
<accession>A0A1J5SSI1</accession>
<dbReference type="AlphaFoldDB" id="A0A1J5SSI1"/>
<dbReference type="InterPro" id="IPR051939">
    <property type="entry name" value="Glycosyltr_41/O-GlcNAc_trsf"/>
</dbReference>
<dbReference type="Gene3D" id="3.40.50.11380">
    <property type="match status" value="1"/>
</dbReference>
<dbReference type="GO" id="GO:0097363">
    <property type="term" value="F:protein O-acetylglucosaminyltransferase activity"/>
    <property type="evidence" value="ECO:0007669"/>
    <property type="project" value="UniProtKB-EC"/>
</dbReference>
<dbReference type="PROSITE" id="PS50293">
    <property type="entry name" value="TPR_REGION"/>
    <property type="match status" value="5"/>
</dbReference>
<dbReference type="SUPFAM" id="SSF48452">
    <property type="entry name" value="TPR-like"/>
    <property type="match status" value="3"/>
</dbReference>
<dbReference type="EC" id="2.4.1.255" evidence="3"/>
<name>A0A1J5SSI1_9ZZZZ</name>
<gene>
    <name evidence="9" type="primary">yrrB_8</name>
    <name evidence="9" type="ORF">GALL_69400</name>
</gene>
<dbReference type="InterPro" id="IPR029489">
    <property type="entry name" value="OGT/SEC/SPY_C"/>
</dbReference>
<comment type="similarity">
    <text evidence="2">Belongs to the glycosyltransferase 41 family. O-GlcNAc transferase subfamily.</text>
</comment>
<evidence type="ECO:0000256" key="5">
    <source>
        <dbReference type="ARBA" id="ARBA00022679"/>
    </source>
</evidence>
<dbReference type="InterPro" id="IPR019734">
    <property type="entry name" value="TPR_rpt"/>
</dbReference>
<dbReference type="InterPro" id="IPR011990">
    <property type="entry name" value="TPR-like_helical_dom_sf"/>
</dbReference>
<feature type="domain" description="O-GlcNAc transferase C-terminal" evidence="8">
    <location>
        <begin position="489"/>
        <end position="641"/>
    </location>
</feature>
<keyword evidence="6" id="KW-0677">Repeat</keyword>
<evidence type="ECO:0000259" key="8">
    <source>
        <dbReference type="Pfam" id="PF13844"/>
    </source>
</evidence>
<keyword evidence="5" id="KW-0808">Transferase</keyword>
<evidence type="ECO:0000256" key="6">
    <source>
        <dbReference type="ARBA" id="ARBA00022737"/>
    </source>
</evidence>
<dbReference type="EMBL" id="MLJW01000020">
    <property type="protein sequence ID" value="OIR11447.1"/>
    <property type="molecule type" value="Genomic_DNA"/>
</dbReference>
<sequence>MTTDIERTLQQAIASHRIGQLGEAEALYRSILLVHPNHAEANHNIGTIALQNNQPNIAQMHFMKALEADPTQPQYWLSYIDALVQAGQLQAAREVMAMARRNGLQGNDMDALETLLKGGAPAQGTNTALGQSGKSPNQQQIDALVSLFNQGRYQDAADSARSMTMQFPTHSFGWATLGVVLQQLGRNEEALLPMQKAVELAPNDAQAHSNLGNTLSYLGRLDQAEASFRRALKINKNFAEAHLNLGATLHDMGRLTEAETCYRRAIQIKPGLADAHYNLGNTLKSQNRLAAAEASYRKALQLEPGLIGAYSNLGVILQTLGRLDEAETTLRNALQFNPNSLEIYSNLGSALHDMGRLDEARIEYEKALQLKPDHAEILSNLGNTLHDIGRLAEAEASYRKALSAKPDYYQALSNLGNTLQDMGRLDDAMDCFRQALELNPDYLKARSNLLFSLNHSFSHPPEYCLAEARRYGQIASAKVGKRYTKWAVDKRPQRLRIGFVSADFRNHPVGYFLENVLAQLASTAVELIAYPTFHKSDELTVRIKPYFSAWKPLYGMSDEAAARLIHDDKIHILVDLSGHTQHNRLPLFAWKPAPVQVAWLGYFATTGVAEIDYIVGDPYVAPASEAGHFTEQIWQLPECYWCFSAPDAQVEVSALPAIDAGHITFGCFNNLTKMNDAVVTLWAKILNAVPGSKLFVKYNQLNDPAMRELTLARYARHGIANGQLILEGSSTRSDYLACYHRVDIALDPFPYPGGTTSMESLWMGVPVLTRRGSRFLSHAGETIMCNAGLKDWVATNEDDYVAKAVAYASDLPQLARLREGMRRQVLASPLFDATRFAGHFEQAMWGMWEAWWRKTQ</sequence>
<dbReference type="Pfam" id="PF00515">
    <property type="entry name" value="TPR_1"/>
    <property type="match status" value="2"/>
</dbReference>
<dbReference type="Gene3D" id="3.40.50.2000">
    <property type="entry name" value="Glycogen Phosphorylase B"/>
    <property type="match status" value="1"/>
</dbReference>
<evidence type="ECO:0000256" key="3">
    <source>
        <dbReference type="ARBA" id="ARBA00011970"/>
    </source>
</evidence>